<dbReference type="Proteomes" id="UP001194580">
    <property type="component" value="Unassembled WGS sequence"/>
</dbReference>
<comment type="caution">
    <text evidence="3">The sequence shown here is derived from an EMBL/GenBank/DDBJ whole genome shotgun (WGS) entry which is preliminary data.</text>
</comment>
<proteinExistence type="predicted"/>
<feature type="domain" description="BTB" evidence="2">
    <location>
        <begin position="888"/>
        <end position="963"/>
    </location>
</feature>
<evidence type="ECO:0000313" key="4">
    <source>
        <dbReference type="Proteomes" id="UP001194580"/>
    </source>
</evidence>
<feature type="coiled-coil region" evidence="1">
    <location>
        <begin position="1092"/>
        <end position="1119"/>
    </location>
</feature>
<dbReference type="EMBL" id="JAAAIL010002806">
    <property type="protein sequence ID" value="KAG0254402.1"/>
    <property type="molecule type" value="Genomic_DNA"/>
</dbReference>
<sequence length="1120" mass="128299">TQLPFHLHGGFALTTNRKTLAGGREADNHMTTWNKYLLETRLPLTAIQAYKQLFAWSFRPAAVGGPPMHDLGNTIRLYFKQWPIKTLENAAEFLRVFIRHAYSSQVFPCREFSSEHSISAFAGKEVTLKGYCVKEDLESRVFAWLREGGRSIAETPPELQTCLMREWSQEPSQKYKQIDCCLLRQRLREDPSFIPRQMKSKEDKQWILEEIFKPMENGGLVEEPVEGLAVVPLMNGEWRPLLQFPVYYIAKMKAKEVIDGKDRLVDTKLFDTVLLKSILGSLIKNPSFGIEELTLEVFASIFSSENADGISEDKRESLWKYLEKFDDLTPAEELQILSTTTGTMVKLARASDGLDISRMRPDKNALSITTGLFRRLGVVLFDATKHRDHKHFQNLQVGYTDCRVLEVIAKNWSNSASTFAISTEEAEFLRNIIRPWVYNLSDSALRILGNLPIWPTYGQQSSRLRSAKNSLYVKDHESLKYLGDHSNILLGGNNLPSFEKLGATPILAAIVLQDHIMPKFVSGELQCSGNTKGAYLSLCRSLMATASHTNSYDTAITKQVLSHGQCFLTCDGSFQTLGHVLLPQEELTETIFVNEQHRFPNSDIYSILMGWRFKPNIRGVDTPGVVEECATFMLKEIADDSEDPEEILSRVKHLVRHIYNNPGTTNWMDPKWMIVPRELSPEYPYNLSTPALRRYMSFATLCFPVDRDYLWTQRGFFPQHLVPPEMFMSRFPDIGKNTCLERCQHLEVLVKHIAPTLTTTERHLAFKAILFKIYKSFMHNPEKDDLKISLREFMTVPYILNGDDKDPSKAKSWIWPRDIVFGIDHKIGARQPAHPSLLTYRDFLVTAGAREMKHVKGQVELGAGRQIGELEQRISRCFETQDDRSGFMDVRFEFEGGKSILAHKVVLANVNEDVIRQLTGPWALTARRDPDNPAIDIIQKEDDYSVFWGLLCFLYTDDLIATNGPSTIPQTTRPIVRSTVSDQAQDEEDLLSERVQYLMALQHLADLYRAVRLKRLIAQELTMPGNVMYSNVFEIRKHAERHRNENVITYCNQFMRVKENASLIKSYVEDEIAFLEGKLEKYVEDEGGESDVGNQVEAKEALEIELEDWKDRLKELNKKR</sequence>
<keyword evidence="4" id="KW-1185">Reference proteome</keyword>
<dbReference type="PANTHER" id="PTHR15600">
    <property type="entry name" value="SACSIN"/>
    <property type="match status" value="1"/>
</dbReference>
<dbReference type="InterPro" id="IPR011333">
    <property type="entry name" value="SKP1/BTB/POZ_sf"/>
</dbReference>
<accession>A0AAD4D1U8</accession>
<organism evidence="3 4">
    <name type="scientific">Linnemannia exigua</name>
    <dbReference type="NCBI Taxonomy" id="604196"/>
    <lineage>
        <taxon>Eukaryota</taxon>
        <taxon>Fungi</taxon>
        <taxon>Fungi incertae sedis</taxon>
        <taxon>Mucoromycota</taxon>
        <taxon>Mortierellomycotina</taxon>
        <taxon>Mortierellomycetes</taxon>
        <taxon>Mortierellales</taxon>
        <taxon>Mortierellaceae</taxon>
        <taxon>Linnemannia</taxon>
    </lineage>
</organism>
<reference evidence="3" key="1">
    <citation type="journal article" date="2020" name="Fungal Divers.">
        <title>Resolving the Mortierellaceae phylogeny through synthesis of multi-gene phylogenetics and phylogenomics.</title>
        <authorList>
            <person name="Vandepol N."/>
            <person name="Liber J."/>
            <person name="Desiro A."/>
            <person name="Na H."/>
            <person name="Kennedy M."/>
            <person name="Barry K."/>
            <person name="Grigoriev I.V."/>
            <person name="Miller A.N."/>
            <person name="O'Donnell K."/>
            <person name="Stajich J.E."/>
            <person name="Bonito G."/>
        </authorList>
    </citation>
    <scope>NUCLEOTIDE SEQUENCE</scope>
    <source>
        <strain evidence="3">NRRL 28262</strain>
    </source>
</reference>
<dbReference type="Gene3D" id="3.30.710.10">
    <property type="entry name" value="Potassium Channel Kv1.1, Chain A"/>
    <property type="match status" value="1"/>
</dbReference>
<evidence type="ECO:0000259" key="2">
    <source>
        <dbReference type="PROSITE" id="PS50097"/>
    </source>
</evidence>
<dbReference type="SUPFAM" id="SSF54695">
    <property type="entry name" value="POZ domain"/>
    <property type="match status" value="1"/>
</dbReference>
<dbReference type="InterPro" id="IPR000210">
    <property type="entry name" value="BTB/POZ_dom"/>
</dbReference>
<dbReference type="AlphaFoldDB" id="A0AAD4D1U8"/>
<dbReference type="InterPro" id="IPR052972">
    <property type="entry name" value="Sacsin_chaperone_reg"/>
</dbReference>
<protein>
    <recommendedName>
        <fullName evidence="2">BTB domain-containing protein</fullName>
    </recommendedName>
</protein>
<evidence type="ECO:0000313" key="3">
    <source>
        <dbReference type="EMBL" id="KAG0254402.1"/>
    </source>
</evidence>
<keyword evidence="1" id="KW-0175">Coiled coil</keyword>
<gene>
    <name evidence="3" type="ORF">BGZ95_006045</name>
</gene>
<evidence type="ECO:0000256" key="1">
    <source>
        <dbReference type="SAM" id="Coils"/>
    </source>
</evidence>
<dbReference type="GO" id="GO:0030544">
    <property type="term" value="F:Hsp70 protein binding"/>
    <property type="evidence" value="ECO:0007669"/>
    <property type="project" value="TreeGrafter"/>
</dbReference>
<feature type="non-terminal residue" evidence="3">
    <location>
        <position position="1"/>
    </location>
</feature>
<dbReference type="PANTHER" id="PTHR15600:SF42">
    <property type="entry name" value="SACSIN"/>
    <property type="match status" value="1"/>
</dbReference>
<name>A0AAD4D1U8_9FUNG</name>
<dbReference type="PROSITE" id="PS50097">
    <property type="entry name" value="BTB"/>
    <property type="match status" value="1"/>
</dbReference>